<dbReference type="SUPFAM" id="SSF53822">
    <property type="entry name" value="Periplasmic binding protein-like I"/>
    <property type="match status" value="1"/>
</dbReference>
<evidence type="ECO:0000256" key="3">
    <source>
        <dbReference type="ARBA" id="ARBA00023163"/>
    </source>
</evidence>
<dbReference type="PANTHER" id="PTHR30146:SF109">
    <property type="entry name" value="HTH-TYPE TRANSCRIPTIONAL REGULATOR GALS"/>
    <property type="match status" value="1"/>
</dbReference>
<dbReference type="InterPro" id="IPR046335">
    <property type="entry name" value="LacI/GalR-like_sensor"/>
</dbReference>
<accession>A0A556RCR1</accession>
<dbReference type="SUPFAM" id="SSF47413">
    <property type="entry name" value="lambda repressor-like DNA-binding domains"/>
    <property type="match status" value="1"/>
</dbReference>
<dbReference type="Gene3D" id="3.40.50.2300">
    <property type="match status" value="2"/>
</dbReference>
<dbReference type="PANTHER" id="PTHR30146">
    <property type="entry name" value="LACI-RELATED TRANSCRIPTIONAL REPRESSOR"/>
    <property type="match status" value="1"/>
</dbReference>
<dbReference type="CDD" id="cd01392">
    <property type="entry name" value="HTH_LacI"/>
    <property type="match status" value="1"/>
</dbReference>
<dbReference type="GO" id="GO:0000976">
    <property type="term" value="F:transcription cis-regulatory region binding"/>
    <property type="evidence" value="ECO:0007669"/>
    <property type="project" value="TreeGrafter"/>
</dbReference>
<dbReference type="GO" id="GO:0003700">
    <property type="term" value="F:DNA-binding transcription factor activity"/>
    <property type="evidence" value="ECO:0007669"/>
    <property type="project" value="TreeGrafter"/>
</dbReference>
<dbReference type="PROSITE" id="PS00356">
    <property type="entry name" value="HTH_LACI_1"/>
    <property type="match status" value="1"/>
</dbReference>
<feature type="domain" description="HTH lacI-type" evidence="4">
    <location>
        <begin position="2"/>
        <end position="56"/>
    </location>
</feature>
<keyword evidence="2" id="KW-0238">DNA-binding</keyword>
<comment type="caution">
    <text evidence="5">The sequence shown here is derived from an EMBL/GenBank/DDBJ whole genome shotgun (WGS) entry which is preliminary data.</text>
</comment>
<dbReference type="InterPro" id="IPR000843">
    <property type="entry name" value="HTH_LacI"/>
</dbReference>
<dbReference type="Proteomes" id="UP000317536">
    <property type="component" value="Unassembled WGS sequence"/>
</dbReference>
<dbReference type="InterPro" id="IPR028082">
    <property type="entry name" value="Peripla_BP_I"/>
</dbReference>
<evidence type="ECO:0000313" key="6">
    <source>
        <dbReference type="Proteomes" id="UP000317536"/>
    </source>
</evidence>
<sequence length="364" mass="39694">MVTMRDVAALAGVSQATVSYALNGDPMISEATRSRVMAAAQELDYAVNLSARNLKSGKSGAIGLVVQEIANPYVSQLADAISEYALGKGLQTVIQQTLYRRESETTILEHVISAFCDAVIFSPSKLTSRQIKAQLHGKPALLLSAQDENPEYDVLQTPGKRAMREATDYLFASGCRNPVFFGMPYIPLTECVNPLNSATTRVAGYESSLANHGMKPGPQQFINPPDWSPGTSRQTMLDYIDYDLASNYEHSPRNQYGNQVSFDAVVCINDAAALGVIRALIDRNISIPDQVSVIGFDGISQGAFIAPSLSTVAFDFNDMARQAVDTLVMRLDEASGKTQTKTRQQPQRLTAHYQLLQRESTKSL</sequence>
<dbReference type="PROSITE" id="PS50932">
    <property type="entry name" value="HTH_LACI_2"/>
    <property type="match status" value="1"/>
</dbReference>
<reference evidence="5 6" key="1">
    <citation type="submission" date="2019-07" db="EMBL/GenBank/DDBJ databases">
        <title>Bifidobacterium asteroides genomes.</title>
        <authorList>
            <person name="Zheng H."/>
        </authorList>
    </citation>
    <scope>NUCLEOTIDE SEQUENCE [LARGE SCALE GENOMIC DNA]</scope>
    <source>
        <strain evidence="5 6">W8111</strain>
    </source>
</reference>
<name>A0A556RCR1_9BIFI</name>
<dbReference type="EMBL" id="VMHJ01000001">
    <property type="protein sequence ID" value="TSJ86674.1"/>
    <property type="molecule type" value="Genomic_DNA"/>
</dbReference>
<gene>
    <name evidence="5" type="ORF">FPK29_03130</name>
</gene>
<proteinExistence type="predicted"/>
<dbReference type="InterPro" id="IPR010982">
    <property type="entry name" value="Lambda_DNA-bd_dom_sf"/>
</dbReference>
<evidence type="ECO:0000256" key="1">
    <source>
        <dbReference type="ARBA" id="ARBA00023015"/>
    </source>
</evidence>
<protein>
    <submittedName>
        <fullName evidence="5">LacI family transcriptional regulator</fullName>
    </submittedName>
</protein>
<dbReference type="SMART" id="SM00354">
    <property type="entry name" value="HTH_LACI"/>
    <property type="match status" value="1"/>
</dbReference>
<evidence type="ECO:0000313" key="5">
    <source>
        <dbReference type="EMBL" id="TSJ86674.1"/>
    </source>
</evidence>
<dbReference type="Pfam" id="PF13377">
    <property type="entry name" value="Peripla_BP_3"/>
    <property type="match status" value="1"/>
</dbReference>
<dbReference type="AlphaFoldDB" id="A0A556RCR1"/>
<keyword evidence="3" id="KW-0804">Transcription</keyword>
<dbReference type="Pfam" id="PF00356">
    <property type="entry name" value="LacI"/>
    <property type="match status" value="1"/>
</dbReference>
<dbReference type="CDD" id="cd06267">
    <property type="entry name" value="PBP1_LacI_sugar_binding-like"/>
    <property type="match status" value="1"/>
</dbReference>
<keyword evidence="1" id="KW-0805">Transcription regulation</keyword>
<evidence type="ECO:0000256" key="2">
    <source>
        <dbReference type="ARBA" id="ARBA00023125"/>
    </source>
</evidence>
<evidence type="ECO:0000259" key="4">
    <source>
        <dbReference type="PROSITE" id="PS50932"/>
    </source>
</evidence>
<organism evidence="5 6">
    <name type="scientific">Bifidobacterium asteroides</name>
    <dbReference type="NCBI Taxonomy" id="1684"/>
    <lineage>
        <taxon>Bacteria</taxon>
        <taxon>Bacillati</taxon>
        <taxon>Actinomycetota</taxon>
        <taxon>Actinomycetes</taxon>
        <taxon>Bifidobacteriales</taxon>
        <taxon>Bifidobacteriaceae</taxon>
        <taxon>Bifidobacterium</taxon>
    </lineage>
</organism>
<dbReference type="Gene3D" id="1.10.260.40">
    <property type="entry name" value="lambda repressor-like DNA-binding domains"/>
    <property type="match status" value="1"/>
</dbReference>